<protein>
    <submittedName>
        <fullName evidence="1">Uncharacterized protein</fullName>
    </submittedName>
</protein>
<organism evidence="1 2">
    <name type="scientific">Hymenoscyphus fraxineus</name>
    <dbReference type="NCBI Taxonomy" id="746836"/>
    <lineage>
        <taxon>Eukaryota</taxon>
        <taxon>Fungi</taxon>
        <taxon>Dikarya</taxon>
        <taxon>Ascomycota</taxon>
        <taxon>Pezizomycotina</taxon>
        <taxon>Leotiomycetes</taxon>
        <taxon>Helotiales</taxon>
        <taxon>Helotiaceae</taxon>
        <taxon>Hymenoscyphus</taxon>
    </lineage>
</organism>
<accession>A0A9N9PSX8</accession>
<name>A0A9N9PSX8_9HELO</name>
<comment type="caution">
    <text evidence="1">The sequence shown here is derived from an EMBL/GenBank/DDBJ whole genome shotgun (WGS) entry which is preliminary data.</text>
</comment>
<sequence>MSIRVEARTSHQPRKVKGALVGAGGSWWELVGATLKDITKSSYLPPWLLMALGGSGAFQGCGLPLSSLVRAKPNWALTGPDRGFPMPRQCQCQSAANALRSSTLSLAALISVDFHHSTPDSLLPTPLPLFTLFHPQPLRLHSRPPSPSASPHLLTNSSDSIVQFIRTTRIAHHGGEKSLEEAVGGDLYHGCQSMIENPFTTRTIPSPLPNHLPARRYFVTTLF</sequence>
<dbReference type="AlphaFoldDB" id="A0A9N9PSX8"/>
<evidence type="ECO:0000313" key="2">
    <source>
        <dbReference type="Proteomes" id="UP000696280"/>
    </source>
</evidence>
<reference evidence="1" key="1">
    <citation type="submission" date="2021-07" db="EMBL/GenBank/DDBJ databases">
        <authorList>
            <person name="Durling M."/>
        </authorList>
    </citation>
    <scope>NUCLEOTIDE SEQUENCE</scope>
</reference>
<dbReference type="Proteomes" id="UP000696280">
    <property type="component" value="Unassembled WGS sequence"/>
</dbReference>
<evidence type="ECO:0000313" key="1">
    <source>
        <dbReference type="EMBL" id="CAG8954605.1"/>
    </source>
</evidence>
<dbReference type="EMBL" id="CAJVRL010000057">
    <property type="protein sequence ID" value="CAG8954605.1"/>
    <property type="molecule type" value="Genomic_DNA"/>
</dbReference>
<gene>
    <name evidence="1" type="ORF">HYFRA_00004524</name>
</gene>
<keyword evidence="2" id="KW-1185">Reference proteome</keyword>
<proteinExistence type="predicted"/>